<organism evidence="2 3">
    <name type="scientific">Psittacicella gerlachiana</name>
    <dbReference type="NCBI Taxonomy" id="2028574"/>
    <lineage>
        <taxon>Bacteria</taxon>
        <taxon>Pseudomonadati</taxon>
        <taxon>Pseudomonadota</taxon>
        <taxon>Gammaproteobacteria</taxon>
        <taxon>Pasteurellales</taxon>
        <taxon>Psittacicellaceae</taxon>
        <taxon>Psittacicella</taxon>
    </lineage>
</organism>
<sequence>MIRYLIYLLLSFLSGQVFASNQLTSFSYHLQNQGWFYYNWQLLQEQEREQGLTLEQLPPVPTKISSAWLRQALPLYLEFAMDNPSEANVLAYLYLQTYAQQKAALFSEQAQLVTQGNAILDSNAFFPQNAMAQQYREQMSAAMRQNLIRLHAPALTLVFTVAQDYESKNFTALAAKAASELGIKVEIYEVNGKVHPELKDFWHQRDPRKIQSFLQQAAVEIVPSVHIFSPSHGAFLVEGAVDLQEFEQRIIRYLYLTKLISRTEYNLTRGVINERQQDPEKIQELINDKLLKRSLPKAFN</sequence>
<name>A0A3A1Y678_9GAMM</name>
<dbReference type="RefSeq" id="WP_119535083.1">
    <property type="nucleotide sequence ID" value="NZ_NRJF01000186.1"/>
</dbReference>
<dbReference type="Pfam" id="PF13728">
    <property type="entry name" value="TraF"/>
    <property type="match status" value="1"/>
</dbReference>
<feature type="chain" id="PRO_5017475165" evidence="1">
    <location>
        <begin position="20"/>
        <end position="300"/>
    </location>
</feature>
<protein>
    <submittedName>
        <fullName evidence="2">Uncharacterized protein</fullName>
    </submittedName>
</protein>
<comment type="caution">
    <text evidence="2">The sequence shown here is derived from an EMBL/GenBank/DDBJ whole genome shotgun (WGS) entry which is preliminary data.</text>
</comment>
<dbReference type="EMBL" id="NRJF01000186">
    <property type="protein sequence ID" value="RIY33763.1"/>
    <property type="molecule type" value="Genomic_DNA"/>
</dbReference>
<feature type="signal peptide" evidence="1">
    <location>
        <begin position="1"/>
        <end position="19"/>
    </location>
</feature>
<dbReference type="Proteomes" id="UP000265964">
    <property type="component" value="Unassembled WGS sequence"/>
</dbReference>
<keyword evidence="1" id="KW-0732">Signal</keyword>
<keyword evidence="3" id="KW-1185">Reference proteome</keyword>
<evidence type="ECO:0000313" key="2">
    <source>
        <dbReference type="EMBL" id="RIY33763.1"/>
    </source>
</evidence>
<dbReference type="OrthoDB" id="5559625at2"/>
<dbReference type="AlphaFoldDB" id="A0A3A1Y678"/>
<reference evidence="2 3" key="1">
    <citation type="submission" date="2017-08" db="EMBL/GenBank/DDBJ databases">
        <title>Reclassification of Bisgaard taxon 37 and 44.</title>
        <authorList>
            <person name="Christensen H."/>
        </authorList>
    </citation>
    <scope>NUCLEOTIDE SEQUENCE [LARGE SCALE GENOMIC DNA]</scope>
    <source>
        <strain evidence="2 3">EEAB3T1</strain>
    </source>
</reference>
<evidence type="ECO:0000256" key="1">
    <source>
        <dbReference type="SAM" id="SignalP"/>
    </source>
</evidence>
<accession>A0A3A1Y678</accession>
<gene>
    <name evidence="2" type="ORF">CKF59_06195</name>
</gene>
<dbReference type="InterPro" id="IPR039555">
    <property type="entry name" value="TraF/TrbB"/>
</dbReference>
<evidence type="ECO:0000313" key="3">
    <source>
        <dbReference type="Proteomes" id="UP000265964"/>
    </source>
</evidence>
<proteinExistence type="predicted"/>